<feature type="domain" description="Multidrug resistance protein MdtA-like barrel-sandwich hybrid" evidence="11">
    <location>
        <begin position="155"/>
        <end position="400"/>
    </location>
</feature>
<comment type="caution">
    <text evidence="13">The sequence shown here is derived from an EMBL/GenBank/DDBJ whole genome shotgun (WGS) entry which is preliminary data.</text>
</comment>
<evidence type="ECO:0000256" key="1">
    <source>
        <dbReference type="ARBA" id="ARBA00004377"/>
    </source>
</evidence>
<evidence type="ECO:0000256" key="3">
    <source>
        <dbReference type="ARBA" id="ARBA00022448"/>
    </source>
</evidence>
<evidence type="ECO:0000256" key="5">
    <source>
        <dbReference type="ARBA" id="ARBA00022519"/>
    </source>
</evidence>
<evidence type="ECO:0000256" key="4">
    <source>
        <dbReference type="ARBA" id="ARBA00022475"/>
    </source>
</evidence>
<name>A0A844SYS2_9BRAD</name>
<protein>
    <recommendedName>
        <fullName evidence="9">Membrane fusion protein (MFP) family protein</fullName>
    </recommendedName>
</protein>
<dbReference type="PRINTS" id="PR01490">
    <property type="entry name" value="RTXTOXIND"/>
</dbReference>
<dbReference type="InterPro" id="IPR058982">
    <property type="entry name" value="Beta-barrel_AprE"/>
</dbReference>
<keyword evidence="7" id="KW-1133">Transmembrane helix</keyword>
<evidence type="ECO:0000313" key="14">
    <source>
        <dbReference type="Proteomes" id="UP000449969"/>
    </source>
</evidence>
<comment type="subcellular location">
    <subcellularLocation>
        <location evidence="1 9">Cell inner membrane</location>
        <topology evidence="1 9">Single-pass membrane protein</topology>
    </subcellularLocation>
</comment>
<dbReference type="Proteomes" id="UP000449969">
    <property type="component" value="Unassembled WGS sequence"/>
</dbReference>
<dbReference type="NCBIfam" id="TIGR01843">
    <property type="entry name" value="type_I_hlyD"/>
    <property type="match status" value="1"/>
</dbReference>
<reference evidence="13 14" key="1">
    <citation type="submission" date="2019-12" db="EMBL/GenBank/DDBJ databases">
        <title>Draft genome sequences Bradyrhizobium cajani AMBPC1010, Bradyrhizobium pachyrhizi AMBPC1040 and Bradyrhizobium yuanmingense ALSPC3051, three plant growth promoting strains isolated from nodules of Cajanus cajan L. in Dominican Republic.</title>
        <authorList>
            <person name="Flores-Felix J.D."/>
            <person name="Araujo J."/>
            <person name="Diaz-Alcantara C."/>
            <person name="Gonzalez-Andres F."/>
            <person name="Velazquez E."/>
        </authorList>
    </citation>
    <scope>NUCLEOTIDE SEQUENCE [LARGE SCALE GENOMIC DNA]</scope>
    <source>
        <strain evidence="13 14">1010</strain>
    </source>
</reference>
<keyword evidence="8" id="KW-0472">Membrane</keyword>
<dbReference type="PANTHER" id="PTHR30386:SF27">
    <property type="entry name" value="MEMBRANE FUSION PROTEIN (MFP) FAMILY PROTEIN"/>
    <property type="match status" value="1"/>
</dbReference>
<dbReference type="InterPro" id="IPR050739">
    <property type="entry name" value="MFP"/>
</dbReference>
<dbReference type="AlphaFoldDB" id="A0A844SYS2"/>
<dbReference type="InterPro" id="IPR006144">
    <property type="entry name" value="Secretion_HlyD_CS"/>
</dbReference>
<evidence type="ECO:0000256" key="9">
    <source>
        <dbReference type="RuleBase" id="RU365093"/>
    </source>
</evidence>
<keyword evidence="4 9" id="KW-1003">Cell membrane</keyword>
<dbReference type="GO" id="GO:0005886">
    <property type="term" value="C:plasma membrane"/>
    <property type="evidence" value="ECO:0007669"/>
    <property type="project" value="UniProtKB-SubCell"/>
</dbReference>
<keyword evidence="6" id="KW-0812">Transmembrane</keyword>
<feature type="domain" description="AprE-like beta-barrel" evidence="12">
    <location>
        <begin position="406"/>
        <end position="495"/>
    </location>
</feature>
<sequence length="518" mass="56168">MPRSHRPHRRAPAVGGASRRPHRGDGSGPLRRAGLSRGAAATGRLLCRAGPSGRVGSWRRTGRASRVKLQWLVRRLERPARRDALERAFLPAALEIVETPPSPTWRVTGLVIVGFLAGSLFWAGLSHMDIIAVAEGKFVPVGQVKVVQPLETAVVKAIHVEEGSHVRLGDTLIELDPTDTSANLGSLRYDRSQALLDAEAARILLAGRGVDGFTAPEGANPVLAAAVQDQTREELARFDAAMAAIDAQRLQREAAIRSARAQQDVLAEVIPLLTERYEALKGLFERGNGPKPPVLAVQQELTEKKGNLISLQQQEQQGQADIVALQATARGTLTQFRAGASDRRLKALQRATQLEQQIAKEEMRDERRRLVSPVSGTVQELKTHTVGAVVTTADKLMVVVPDGTPLIIEAYVENRDIGFVREGQAAAVKIDAYPFTRYGTVEAKLDQVGKDAVEENGKGLRFPARLVPASMEIPINGELRPLMPGMSAAVEIKTGRRTVLDFVLAPIKETLHGAGQER</sequence>
<dbReference type="GO" id="GO:0009306">
    <property type="term" value="P:protein secretion"/>
    <property type="evidence" value="ECO:0007669"/>
    <property type="project" value="InterPro"/>
</dbReference>
<dbReference type="InterPro" id="IPR010129">
    <property type="entry name" value="T1SS_HlyD"/>
</dbReference>
<dbReference type="Pfam" id="PF25917">
    <property type="entry name" value="BSH_RND"/>
    <property type="match status" value="1"/>
</dbReference>
<comment type="similarity">
    <text evidence="2 9">Belongs to the membrane fusion protein (MFP) (TC 8.A.1) family.</text>
</comment>
<dbReference type="EMBL" id="WQNE01000002">
    <property type="protein sequence ID" value="MVT72093.1"/>
    <property type="molecule type" value="Genomic_DNA"/>
</dbReference>
<keyword evidence="5 9" id="KW-0997">Cell inner membrane</keyword>
<evidence type="ECO:0000259" key="12">
    <source>
        <dbReference type="Pfam" id="PF26002"/>
    </source>
</evidence>
<proteinExistence type="inferred from homology"/>
<keyword evidence="14" id="KW-1185">Reference proteome</keyword>
<evidence type="ECO:0000256" key="2">
    <source>
        <dbReference type="ARBA" id="ARBA00009477"/>
    </source>
</evidence>
<dbReference type="InterPro" id="IPR058625">
    <property type="entry name" value="MdtA-like_BSH"/>
</dbReference>
<evidence type="ECO:0000256" key="7">
    <source>
        <dbReference type="ARBA" id="ARBA00022989"/>
    </source>
</evidence>
<evidence type="ECO:0000256" key="8">
    <source>
        <dbReference type="ARBA" id="ARBA00023136"/>
    </source>
</evidence>
<dbReference type="Gene3D" id="1.10.287.470">
    <property type="entry name" value="Helix hairpin bin"/>
    <property type="match status" value="1"/>
</dbReference>
<evidence type="ECO:0000256" key="6">
    <source>
        <dbReference type="ARBA" id="ARBA00022692"/>
    </source>
</evidence>
<dbReference type="Gene3D" id="2.40.30.170">
    <property type="match status" value="1"/>
</dbReference>
<keyword evidence="3 9" id="KW-0813">Transport</keyword>
<dbReference type="PROSITE" id="PS00543">
    <property type="entry name" value="HLYD_FAMILY"/>
    <property type="match status" value="1"/>
</dbReference>
<evidence type="ECO:0000259" key="11">
    <source>
        <dbReference type="Pfam" id="PF25917"/>
    </source>
</evidence>
<dbReference type="Pfam" id="PF26002">
    <property type="entry name" value="Beta-barrel_AprE"/>
    <property type="match status" value="1"/>
</dbReference>
<feature type="compositionally biased region" description="Basic residues" evidence="10">
    <location>
        <begin position="1"/>
        <end position="11"/>
    </location>
</feature>
<dbReference type="PANTHER" id="PTHR30386">
    <property type="entry name" value="MEMBRANE FUSION SUBUNIT OF EMRAB-TOLC MULTIDRUG EFFLUX PUMP"/>
    <property type="match status" value="1"/>
</dbReference>
<feature type="region of interest" description="Disordered" evidence="10">
    <location>
        <begin position="1"/>
        <end position="34"/>
    </location>
</feature>
<accession>A0A844SYS2</accession>
<dbReference type="Gene3D" id="2.40.50.100">
    <property type="match status" value="1"/>
</dbReference>
<gene>
    <name evidence="13" type="ORF">GPL20_03035</name>
</gene>
<evidence type="ECO:0000256" key="10">
    <source>
        <dbReference type="SAM" id="MobiDB-lite"/>
    </source>
</evidence>
<evidence type="ECO:0000313" key="13">
    <source>
        <dbReference type="EMBL" id="MVT72093.1"/>
    </source>
</evidence>
<organism evidence="13 14">
    <name type="scientific">Bradyrhizobium cajani</name>
    <dbReference type="NCBI Taxonomy" id="1928661"/>
    <lineage>
        <taxon>Bacteria</taxon>
        <taxon>Pseudomonadati</taxon>
        <taxon>Pseudomonadota</taxon>
        <taxon>Alphaproteobacteria</taxon>
        <taxon>Hyphomicrobiales</taxon>
        <taxon>Nitrobacteraceae</taxon>
        <taxon>Bradyrhizobium</taxon>
    </lineage>
</organism>